<dbReference type="STRING" id="767770.A0A1L9NKM9"/>
<dbReference type="InterPro" id="IPR049551">
    <property type="entry name" value="PKS_DH_C"/>
</dbReference>
<feature type="active site" description="Proton acceptor; for dehydratase activity" evidence="8">
    <location>
        <position position="968"/>
    </location>
</feature>
<dbReference type="InterPro" id="IPR050091">
    <property type="entry name" value="PKS_NRPS_Biosynth_Enz"/>
</dbReference>
<dbReference type="Pfam" id="PF00109">
    <property type="entry name" value="ketoacyl-synt"/>
    <property type="match status" value="1"/>
</dbReference>
<feature type="region of interest" description="C-terminal hotdog fold" evidence="8">
    <location>
        <begin position="1084"/>
        <end position="1237"/>
    </location>
</feature>
<evidence type="ECO:0000259" key="11">
    <source>
        <dbReference type="PROSITE" id="PS52004"/>
    </source>
</evidence>
<dbReference type="CDD" id="cd02440">
    <property type="entry name" value="AdoMet_MTases"/>
    <property type="match status" value="1"/>
</dbReference>
<dbReference type="InterPro" id="IPR009081">
    <property type="entry name" value="PP-bd_ACP"/>
</dbReference>
<dbReference type="GO" id="GO:0032259">
    <property type="term" value="P:methylation"/>
    <property type="evidence" value="ECO:0007669"/>
    <property type="project" value="UniProtKB-KW"/>
</dbReference>
<dbReference type="EMBL" id="KV878177">
    <property type="protein sequence ID" value="OJI89724.1"/>
    <property type="molecule type" value="Genomic_DNA"/>
</dbReference>
<dbReference type="InterPro" id="IPR013968">
    <property type="entry name" value="PKS_KR"/>
</dbReference>
<feature type="domain" description="PKS/mFAS DH" evidence="12">
    <location>
        <begin position="935"/>
        <end position="1237"/>
    </location>
</feature>
<dbReference type="Gene3D" id="3.10.129.110">
    <property type="entry name" value="Polyketide synthase dehydratase"/>
    <property type="match status" value="1"/>
</dbReference>
<feature type="compositionally biased region" description="Low complexity" evidence="9">
    <location>
        <begin position="2505"/>
        <end position="2518"/>
    </location>
</feature>
<dbReference type="Pfam" id="PF16197">
    <property type="entry name" value="KAsynt_C_assoc"/>
    <property type="match status" value="1"/>
</dbReference>
<evidence type="ECO:0000256" key="7">
    <source>
        <dbReference type="ARBA" id="ARBA00029443"/>
    </source>
</evidence>
<keyword evidence="6" id="KW-0511">Multifunctional enzyme</keyword>
<dbReference type="VEuPathDB" id="FungiDB:ASPTUDRAFT_205634"/>
<dbReference type="Gene3D" id="3.30.559.10">
    <property type="entry name" value="Chloramphenicol acetyltransferase-like domain"/>
    <property type="match status" value="1"/>
</dbReference>
<dbReference type="InterPro" id="IPR032821">
    <property type="entry name" value="PKS_assoc"/>
</dbReference>
<dbReference type="Gene3D" id="3.40.50.12780">
    <property type="entry name" value="N-terminal domain of ligase-like"/>
    <property type="match status" value="1"/>
</dbReference>
<evidence type="ECO:0000256" key="9">
    <source>
        <dbReference type="SAM" id="MobiDB-lite"/>
    </source>
</evidence>
<dbReference type="Gene3D" id="1.10.1200.10">
    <property type="entry name" value="ACP-like"/>
    <property type="match status" value="2"/>
</dbReference>
<dbReference type="InterPro" id="IPR001227">
    <property type="entry name" value="Ac_transferase_dom_sf"/>
</dbReference>
<dbReference type="InterPro" id="IPR014031">
    <property type="entry name" value="Ketoacyl_synth_C"/>
</dbReference>
<dbReference type="InterPro" id="IPR018201">
    <property type="entry name" value="Ketoacyl_synth_AS"/>
</dbReference>
<dbReference type="Gene3D" id="3.40.47.10">
    <property type="match status" value="1"/>
</dbReference>
<organism evidence="13 14">
    <name type="scientific">Aspergillus tubingensis (strain CBS 134.48)</name>
    <dbReference type="NCBI Taxonomy" id="767770"/>
    <lineage>
        <taxon>Eukaryota</taxon>
        <taxon>Fungi</taxon>
        <taxon>Dikarya</taxon>
        <taxon>Ascomycota</taxon>
        <taxon>Pezizomycotina</taxon>
        <taxon>Eurotiomycetes</taxon>
        <taxon>Eurotiomycetidae</taxon>
        <taxon>Eurotiales</taxon>
        <taxon>Aspergillaceae</taxon>
        <taxon>Aspergillus</taxon>
        <taxon>Aspergillus subgen. Circumdati</taxon>
    </lineage>
</organism>
<keyword evidence="4" id="KW-0808">Transferase</keyword>
<dbReference type="Pfam" id="PF00668">
    <property type="entry name" value="Condensation"/>
    <property type="match status" value="1"/>
</dbReference>
<feature type="domain" description="Ketosynthase family 3 (KS3)" evidence="11">
    <location>
        <begin position="5"/>
        <end position="438"/>
    </location>
</feature>
<dbReference type="InterPro" id="IPR049552">
    <property type="entry name" value="PKS_DH_N"/>
</dbReference>
<dbReference type="Gene3D" id="3.40.50.150">
    <property type="entry name" value="Vaccinia Virus protein VP39"/>
    <property type="match status" value="1"/>
</dbReference>
<dbReference type="Gene3D" id="3.40.366.10">
    <property type="entry name" value="Malonyl-Coenzyme A Acyl Carrier Protein, domain 2"/>
    <property type="match status" value="1"/>
</dbReference>
<dbReference type="GO" id="GO:0031177">
    <property type="term" value="F:phosphopantetheine binding"/>
    <property type="evidence" value="ECO:0007669"/>
    <property type="project" value="InterPro"/>
</dbReference>
<dbReference type="SMART" id="SM00826">
    <property type="entry name" value="PKS_DH"/>
    <property type="match status" value="1"/>
</dbReference>
<dbReference type="Gene3D" id="3.30.70.3290">
    <property type="match status" value="1"/>
</dbReference>
<dbReference type="InterPro" id="IPR029063">
    <property type="entry name" value="SAM-dependent_MTases_sf"/>
</dbReference>
<dbReference type="InterPro" id="IPR014030">
    <property type="entry name" value="Ketoacyl_synth_N"/>
</dbReference>
<dbReference type="Pfam" id="PF00550">
    <property type="entry name" value="PP-binding"/>
    <property type="match status" value="2"/>
</dbReference>
<proteinExistence type="inferred from homology"/>
<dbReference type="Pfam" id="PF00501">
    <property type="entry name" value="AMP-binding"/>
    <property type="match status" value="1"/>
</dbReference>
<dbReference type="PANTHER" id="PTHR43775:SF20">
    <property type="entry name" value="HYBRID PKS-NRPS SYNTHETASE APDA"/>
    <property type="match status" value="1"/>
</dbReference>
<feature type="domain" description="Carrier" evidence="10">
    <location>
        <begin position="3542"/>
        <end position="3620"/>
    </location>
</feature>
<evidence type="ECO:0000259" key="12">
    <source>
        <dbReference type="PROSITE" id="PS52019"/>
    </source>
</evidence>
<dbReference type="Pfam" id="PF08242">
    <property type="entry name" value="Methyltransf_12"/>
    <property type="match status" value="1"/>
</dbReference>
<dbReference type="PROSITE" id="PS50075">
    <property type="entry name" value="CARRIER"/>
    <property type="match status" value="2"/>
</dbReference>
<dbReference type="InterPro" id="IPR042104">
    <property type="entry name" value="PKS_dehydratase_sf"/>
</dbReference>
<dbReference type="SUPFAM" id="SSF52151">
    <property type="entry name" value="FabD/lysophospholipase-like"/>
    <property type="match status" value="1"/>
</dbReference>
<dbReference type="PROSITE" id="PS52019">
    <property type="entry name" value="PKS_MFAS_DH"/>
    <property type="match status" value="1"/>
</dbReference>
<dbReference type="GO" id="GO:0004312">
    <property type="term" value="F:fatty acid synthase activity"/>
    <property type="evidence" value="ECO:0007669"/>
    <property type="project" value="TreeGrafter"/>
</dbReference>
<dbReference type="SMART" id="SM00825">
    <property type="entry name" value="PKS_KS"/>
    <property type="match status" value="1"/>
</dbReference>
<dbReference type="InterPro" id="IPR016035">
    <property type="entry name" value="Acyl_Trfase/lysoPLipase"/>
</dbReference>
<dbReference type="InterPro" id="IPR020841">
    <property type="entry name" value="PKS_Beta-ketoAc_synthase_dom"/>
</dbReference>
<dbReference type="InterPro" id="IPR001242">
    <property type="entry name" value="Condensation_dom"/>
</dbReference>
<feature type="domain" description="Carrier" evidence="10">
    <location>
        <begin position="2373"/>
        <end position="2448"/>
    </location>
</feature>
<keyword evidence="3" id="KW-0489">Methyltransferase</keyword>
<dbReference type="InterPro" id="IPR016036">
    <property type="entry name" value="Malonyl_transacylase_ACP-bd"/>
</dbReference>
<dbReference type="Pfam" id="PF02801">
    <property type="entry name" value="Ketoacyl-synt_C"/>
    <property type="match status" value="1"/>
</dbReference>
<dbReference type="PROSITE" id="PS00606">
    <property type="entry name" value="KS3_1"/>
    <property type="match status" value="1"/>
</dbReference>
<dbReference type="SMART" id="SM00823">
    <property type="entry name" value="PKS_PP"/>
    <property type="match status" value="2"/>
</dbReference>
<evidence type="ECO:0000259" key="10">
    <source>
        <dbReference type="PROSITE" id="PS50075"/>
    </source>
</evidence>
<feature type="region of interest" description="N-terminal hotdog fold" evidence="8">
    <location>
        <begin position="935"/>
        <end position="1068"/>
    </location>
</feature>
<dbReference type="InterPro" id="IPR057326">
    <property type="entry name" value="KR_dom"/>
</dbReference>
<dbReference type="SUPFAM" id="SSF47336">
    <property type="entry name" value="ACP-like"/>
    <property type="match status" value="2"/>
</dbReference>
<dbReference type="Pfam" id="PF21089">
    <property type="entry name" value="PKS_DH_N"/>
    <property type="match status" value="1"/>
</dbReference>
<gene>
    <name evidence="13" type="ORF">ASPTUDRAFT_205634</name>
</gene>
<dbReference type="Gene3D" id="3.40.50.720">
    <property type="entry name" value="NAD(P)-binding Rossmann-like Domain"/>
    <property type="match status" value="1"/>
</dbReference>
<evidence type="ECO:0000313" key="14">
    <source>
        <dbReference type="Proteomes" id="UP000184304"/>
    </source>
</evidence>
<dbReference type="InterPro" id="IPR014043">
    <property type="entry name" value="Acyl_transferase_dom"/>
</dbReference>
<dbReference type="SMART" id="SM00822">
    <property type="entry name" value="PKS_KR"/>
    <property type="match status" value="1"/>
</dbReference>
<dbReference type="SUPFAM" id="SSF52777">
    <property type="entry name" value="CoA-dependent acyltransferases"/>
    <property type="match status" value="2"/>
</dbReference>
<dbReference type="Pfam" id="PF00698">
    <property type="entry name" value="Acyl_transf_1"/>
    <property type="match status" value="1"/>
</dbReference>
<dbReference type="PROSITE" id="PS52004">
    <property type="entry name" value="KS3_2"/>
    <property type="match status" value="1"/>
</dbReference>
<feature type="compositionally biased region" description="Basic and acidic residues" evidence="9">
    <location>
        <begin position="2478"/>
        <end position="2504"/>
    </location>
</feature>
<feature type="region of interest" description="Disordered" evidence="9">
    <location>
        <begin position="2459"/>
        <end position="2534"/>
    </location>
</feature>
<dbReference type="InterPro" id="IPR045851">
    <property type="entry name" value="AMP-bd_C_sf"/>
</dbReference>
<keyword evidence="14" id="KW-1185">Reference proteome</keyword>
<dbReference type="Pfam" id="PF14765">
    <property type="entry name" value="PS-DH"/>
    <property type="match status" value="1"/>
</dbReference>
<evidence type="ECO:0000256" key="8">
    <source>
        <dbReference type="PROSITE-ProRule" id="PRU01363"/>
    </source>
</evidence>
<dbReference type="SUPFAM" id="SSF55048">
    <property type="entry name" value="Probable ACP-binding domain of malonyl-CoA ACP transacylase"/>
    <property type="match status" value="1"/>
</dbReference>
<dbReference type="InterPro" id="IPR020807">
    <property type="entry name" value="PKS_DH"/>
</dbReference>
<dbReference type="OrthoDB" id="329835at2759"/>
<keyword evidence="5" id="KW-0677">Repeat</keyword>
<dbReference type="SMART" id="SM00827">
    <property type="entry name" value="PKS_AT"/>
    <property type="match status" value="1"/>
</dbReference>
<name>A0A1L9NKM9_ASPTC</name>
<evidence type="ECO:0000256" key="6">
    <source>
        <dbReference type="ARBA" id="ARBA00023268"/>
    </source>
</evidence>
<dbReference type="OMA" id="GMMCDDW"/>
<dbReference type="GO" id="GO:0004315">
    <property type="term" value="F:3-oxoacyl-[acyl-carrier-protein] synthase activity"/>
    <property type="evidence" value="ECO:0007669"/>
    <property type="project" value="InterPro"/>
</dbReference>
<dbReference type="Pfam" id="PF08659">
    <property type="entry name" value="KR"/>
    <property type="match status" value="1"/>
</dbReference>
<dbReference type="InterPro" id="IPR049900">
    <property type="entry name" value="PKS_mFAS_DH"/>
</dbReference>
<sequence length="3623" mass="399938">MNVPKEPIAIVGSSCRFPGGCDTPSKLWEMLKQQRDVLRKIPKDRFNTNALYHPEPTHHGTSNAQYSYLLDQDIGEFDANFFSILPSEAEVIDPQQRILLETVYDGISAAGLPMEKLRGSDTAVYVGQMCDDWAAILQHQTDESPAYTATGTSRSILANRVSYFYDWHGPCMNIDTACSSSLVAVHEAVQTLRSGHSAVAVAAGVNLLVHPMYYINESNLRMLSASGRCRMWDASGDGYGRGEGVACVVLKTLSQAEKDNDHIECIIRETGVNQDGRTSGITMPSNIAQAQLIRDTYRRAGLDVHNPLDQPQFFHAHGTGTKAGDPQEATAIYGAFFTKETEPEQKLLVGSVKTHIGHTEGAAGVASIISTSMALQHGQIFPNMHFNQLNPDILPLYGAFEVPTSVKEWPALKPGQVRRASVNSFGFGGTNTHAILDAYIPSEPKCRELSRSSTLYTPLLFSASSATSLKEMISMHLDYLLENPETSLRDLAWTLQHHRSTLVFRKAITGSDYEKIVGEMQSIVSTEPAELKTRFTQFSEPRILAVFTGQGAQWPRMAARLLQSSALVRNKIAFLDECLATLPEDDRPDWTISEQILAEGESSRVAEAAISQPLCTAIQIVLVDLLQTAGIKLSAVVGHSSGEICAAYAAGLLSASDAIRVAYLRGVYAKLAGSPCGCKGSMAAVSASAAEAHKLCSSEGIKDRISIAAINSESSITLSGDEDAIQIAVDTLSRQGKFARRLRVDTAYHSAHMRPCANPYLEAMERCGVSVQQPLGDRPTWFSSVCPDTAMSADNLTPEYWVHNMVQTVLFSPAIIAAAKDGQPFDFGIEVGPHPALKGPALDSLGQMDMQIPYTGLLSRDKDDVDELSAAMGILWTQLGSGVVDFDGLERALNSDKDPKRILVDLPNYPFDHKNRYWTECRTWRAARLLDEPQNPLLGSILATTRSSRNLQWKNILKPTEIPWMQGHRLQNQLILPATAYIVMALEAITAVAGDAAIALFRMTDVLLKRAIVFSDDNSSVECISTLQILEKNESRIRANFTVQSAPQGDLSLRLNIESFIEVELGGSFPDKLPLVEHDQYYNINEQNAERFYSEMRTIGYHYSPPFQGIASIHRRLNFAHGTLVDQSGDAWEDQLILHPGMLDTAVQTIMVAYSAPQDGRLWSLHVPTRIDSIEFNPHFASRQVAKQKVIPWESNVADQASSVIEGSFHLLTEDRKHSFLQAEGIVLSPFSPAQAQDDKQLLGRMEWLPAIPNGRYMEAVEAAVALDSSVTGDVERLSLYHLRKLCEMCTERDRSNALPHHQQLLRWADSTIHRVSAGKHPFISKEWLSDSEQLIQQLTSHHHNSVEARLVTELGSSLFQAIQEQGVLAHYISMEDEAPTIRMIHERVANLVKQISHRYAHMHILEIGAGAGAVAEIILPSLGTSFSSYTFTDVSDDLFNEAEFRFGQYADRMIFKTLDVQLDPVDQGFIAGKYDLILVGNNLQRAQDQEKVLSNIRHLLKPGGYLISANPIADDSLRMGLIMSDRPEWWVGADAGRITLDGWGSLLRQCQFAGIETCTPVQDVLHDIPVWAAQAVDERVRLLRNPLVASPEFPQDMPHLVIIGGRSLATVQLIEQLKSLLTTKYFDVTCLPSLEALSETPIPSKATVLSLADLDGPVMKSWTAAKLEGLKTLWNQADKVLWVTRGARLNEPHSSMMVGIARVIRAEKIELNVQLLDITSLDQSTAESVSETLLRHHLLLSWSPENSTEELLWSWENEVALDGQQMLIPRVRVNELENLRMNSIHRSIVQEVDPSTAIIRLASSNNSYQLEEVSSLRVPPALPTIRVRQSLLQFLKLDSNGSFMLCIGTRQDDSQATVLAVTQTAESLAPVEPGWTVEIPSSLDMGHLALVTMATHIVSQQVLAMVPRNGNLVVHEPDRFLYTAISDAAEKNRVSVWFTTCQPGRDSNWTYLHPALPARLVKEILSIEVSAFVNFEAPNGPGSRVAKVIAGCMPPHGVQASAATLFTNQLYTRSGADPTVLSNFLHDAWQIASSSTLAFELPEPIPLGEVSCHNPVEEDIQLVDWDVPVVPVHLRRIDNDPIFRRDRTYLMIGLAGEVGQSLCHWMARKGAGFIVLASRNPKISPAFLRKAEDLGATVRSLSLDITSRSSLQRCLREIRRSMPPIAGVANGAMVMEDVLFDHVTYESMERSMKPKVLGSKLLDEAFYDTPLDFFIMFSSVAGVVGNTGQGTYAAANMYMAGLAFKRRKRGVVGSAIAYSPLMGLGYINRTDETMGDKFRTMGISLLSETDFHYAFAEAIKEGQSKSHDRAELMMGCLPIVLADVVRGRTRSDIRFSHLNLERTTGQAGSGSGVTSSVRVRLQQSGSLEEVKEIMIDSFTERLKTLLRMSAEQSLDVNSSLVDQGIDSLVAIDIREWFSRELEVDMPVIKILGGSSISALLEDSLQYIPKTVLDLSRLSGEGQTEPAKQLSPAASVTDLEKKPDTSAVKSDAESATHFSDHKDSASSSSDSESVDTPSNYGASDTEPDDENTYEPLIDTDLRQSIIQSATEEIAPMSFNQARFWFMQHALQDPSALNMSHCWDIEGTLDVPRLRKAVTTVADRHEAMRTRFFWGGKNHDVPMQGILSQSIVQLEIKRIANKEEVSRELDAMRHHTYDLNDWQLVRIRLLTLSDKEHYLIIGNHQITFDGNSAPLVLNEMNEVYLGQSLPTLSKESQYSFFAEKQLQDYSQGCYREHVDYFKNIIHEDNQTLELFSFATVQGRPVQTQYRTHRSDMVLSPKQSSLLKQVSQKSQAETSDLYTAVLGVLLFRLLPKTKQVLIGIDANHSDLFLNKPMGCVFNALPIRLERPETNTKFGSFLHTVRNSINGVLEHSSVPFDVLVHELKLDRSANSSPIFQVMIQHRIESHDQVTWCNATCSRGESLSPCTGYDLRLDIVENAEGDSVVSLEMQQGLYSQDHTDLLVKTYVNLLEQITTISDASLETAELWPSEDVSMALRVATGPVAPMQWPQTVVHRIDQVAQQFGSNPALKDGSGRTLTYNDMGRRIDSIVAALRQAGTPKGSVIGVFQEPSVDSICSMLAVFRAGAVYMPLDTRIPIEHMKGVLQSSKPVLLLVDKATVNTAKSLEDPKPRVLNVSSVITRKHTQRAPNLADGNSTAAILLTGDCALESKGVMINHASIISQLEASSMQYNFSDERPLIALQHSDRSIGLMLTQAFDALCNGGSLVVLPAGKHGDPIEIAKTIREENISYTLATPSEYQNWLNIAAEQLKKCSHWSLAAITGEVSQELLQSFRSLDSLSLQLLNLYIPAGMCFGSTWQGQVEYRKSDLELPVAAGYPSPNQAIYIVDANLRPLPVGVPGEVIIGGAGVATGYVHTDAATKEKFIESPFSHLDSNFTTNQWTSAYRTGDRGYLRKDGALILVGRSNSDTQVNVRGFQVDLVEIENALVETAGGFLASAVVTLREHDEDQFLVAHVVFANQDSPSDSHEFLYNLQMRLPVPEYMVPSAMVPLDKLPLNAHSEVDRLAIHQLPIDESDVVTWSSRDMTPMEASLAEVWQGILPVSDSLTLAPSSDFFKVGGTSLLIVILQRAIKVQYKVALPVIEFVTAKRLADMALLIESKGAHA</sequence>
<evidence type="ECO:0000256" key="2">
    <source>
        <dbReference type="ARBA" id="ARBA00022553"/>
    </source>
</evidence>
<reference evidence="14" key="1">
    <citation type="journal article" date="2017" name="Genome Biol.">
        <title>Comparative genomics reveals high biological diversity and specific adaptations in the industrially and medically important fungal genus Aspergillus.</title>
        <authorList>
            <person name="de Vries R.P."/>
            <person name="Riley R."/>
            <person name="Wiebenga A."/>
            <person name="Aguilar-Osorio G."/>
            <person name="Amillis S."/>
            <person name="Uchima C.A."/>
            <person name="Anderluh G."/>
            <person name="Asadollahi M."/>
            <person name="Askin M."/>
            <person name="Barry K."/>
            <person name="Battaglia E."/>
            <person name="Bayram O."/>
            <person name="Benocci T."/>
            <person name="Braus-Stromeyer S.A."/>
            <person name="Caldana C."/>
            <person name="Canovas D."/>
            <person name="Cerqueira G.C."/>
            <person name="Chen F."/>
            <person name="Chen W."/>
            <person name="Choi C."/>
            <person name="Clum A."/>
            <person name="Dos Santos R.A."/>
            <person name="Damasio A.R."/>
            <person name="Diallinas G."/>
            <person name="Emri T."/>
            <person name="Fekete E."/>
            <person name="Flipphi M."/>
            <person name="Freyberg S."/>
            <person name="Gallo A."/>
            <person name="Gournas C."/>
            <person name="Habgood R."/>
            <person name="Hainaut M."/>
            <person name="Harispe M.L."/>
            <person name="Henrissat B."/>
            <person name="Hilden K.S."/>
            <person name="Hope R."/>
            <person name="Hossain A."/>
            <person name="Karabika E."/>
            <person name="Karaffa L."/>
            <person name="Karanyi Z."/>
            <person name="Krasevec N."/>
            <person name="Kuo A."/>
            <person name="Kusch H."/>
            <person name="LaButti K."/>
            <person name="Lagendijk E.L."/>
            <person name="Lapidus A."/>
            <person name="Levasseur A."/>
            <person name="Lindquist E."/>
            <person name="Lipzen A."/>
            <person name="Logrieco A.F."/>
            <person name="MacCabe A."/>
            <person name="Maekelae M.R."/>
            <person name="Malavazi I."/>
            <person name="Melin P."/>
            <person name="Meyer V."/>
            <person name="Mielnichuk N."/>
            <person name="Miskei M."/>
            <person name="Molnar A.P."/>
            <person name="Mule G."/>
            <person name="Ngan C.Y."/>
            <person name="Orejas M."/>
            <person name="Orosz E."/>
            <person name="Ouedraogo J.P."/>
            <person name="Overkamp K.M."/>
            <person name="Park H.-S."/>
            <person name="Perrone G."/>
            <person name="Piumi F."/>
            <person name="Punt P.J."/>
            <person name="Ram A.F."/>
            <person name="Ramon A."/>
            <person name="Rauscher S."/>
            <person name="Record E."/>
            <person name="Riano-Pachon D.M."/>
            <person name="Robert V."/>
            <person name="Roehrig J."/>
            <person name="Ruller R."/>
            <person name="Salamov A."/>
            <person name="Salih N.S."/>
            <person name="Samson R.A."/>
            <person name="Sandor E."/>
            <person name="Sanguinetti M."/>
            <person name="Schuetze T."/>
            <person name="Sepcic K."/>
            <person name="Shelest E."/>
            <person name="Sherlock G."/>
            <person name="Sophianopoulou V."/>
            <person name="Squina F.M."/>
            <person name="Sun H."/>
            <person name="Susca A."/>
            <person name="Todd R.B."/>
            <person name="Tsang A."/>
            <person name="Unkles S.E."/>
            <person name="van de Wiele N."/>
            <person name="van Rossen-Uffink D."/>
            <person name="Oliveira J.V."/>
            <person name="Vesth T.C."/>
            <person name="Visser J."/>
            <person name="Yu J.-H."/>
            <person name="Zhou M."/>
            <person name="Andersen M.R."/>
            <person name="Archer D.B."/>
            <person name="Baker S.E."/>
            <person name="Benoit I."/>
            <person name="Brakhage A.A."/>
            <person name="Braus G.H."/>
            <person name="Fischer R."/>
            <person name="Frisvad J.C."/>
            <person name="Goldman G.H."/>
            <person name="Houbraken J."/>
            <person name="Oakley B."/>
            <person name="Pocsi I."/>
            <person name="Scazzocchio C."/>
            <person name="Seiboth B."/>
            <person name="vanKuyk P.A."/>
            <person name="Wortman J."/>
            <person name="Dyer P.S."/>
            <person name="Grigoriev I.V."/>
        </authorList>
    </citation>
    <scope>NUCLEOTIDE SEQUENCE [LARGE SCALE GENOMIC DNA]</scope>
    <source>
        <strain evidence="14">CBS 134.48</strain>
    </source>
</reference>
<dbReference type="FunFam" id="3.40.47.10:FF:000019">
    <property type="entry name" value="Polyketide synthase type I"/>
    <property type="match status" value="1"/>
</dbReference>
<dbReference type="InterPro" id="IPR016039">
    <property type="entry name" value="Thiolase-like"/>
</dbReference>
<evidence type="ECO:0000313" key="13">
    <source>
        <dbReference type="EMBL" id="OJI89724.1"/>
    </source>
</evidence>
<dbReference type="GO" id="GO:0008168">
    <property type="term" value="F:methyltransferase activity"/>
    <property type="evidence" value="ECO:0007669"/>
    <property type="project" value="UniProtKB-KW"/>
</dbReference>
<dbReference type="CDD" id="cd19532">
    <property type="entry name" value="C_PKS-NRPS"/>
    <property type="match status" value="1"/>
</dbReference>
<accession>A0A1L9NKM9</accession>
<dbReference type="InterPro" id="IPR013217">
    <property type="entry name" value="Methyltransf_12"/>
</dbReference>
<feature type="active site" description="Proton donor; for dehydratase activity" evidence="8">
    <location>
        <position position="1144"/>
    </location>
</feature>
<keyword evidence="1" id="KW-0596">Phosphopantetheine</keyword>
<dbReference type="SUPFAM" id="SSF51735">
    <property type="entry name" value="NAD(P)-binding Rossmann-fold domains"/>
    <property type="match status" value="1"/>
</dbReference>
<dbReference type="InterPro" id="IPR036736">
    <property type="entry name" value="ACP-like_sf"/>
</dbReference>
<dbReference type="SUPFAM" id="SSF53901">
    <property type="entry name" value="Thiolase-like"/>
    <property type="match status" value="1"/>
</dbReference>
<protein>
    <recommendedName>
        <fullName evidence="15">Carrier domain-containing protein</fullName>
    </recommendedName>
</protein>
<dbReference type="InterPro" id="IPR020806">
    <property type="entry name" value="PKS_PP-bd"/>
</dbReference>
<evidence type="ECO:0000256" key="5">
    <source>
        <dbReference type="ARBA" id="ARBA00022737"/>
    </source>
</evidence>
<evidence type="ECO:0000256" key="3">
    <source>
        <dbReference type="ARBA" id="ARBA00022603"/>
    </source>
</evidence>
<dbReference type="Gene3D" id="3.30.559.30">
    <property type="entry name" value="Nonribosomal peptide synthetase, condensation domain"/>
    <property type="match status" value="1"/>
</dbReference>
<dbReference type="InterPro" id="IPR042099">
    <property type="entry name" value="ANL_N_sf"/>
</dbReference>
<dbReference type="SUPFAM" id="SSF56801">
    <property type="entry name" value="Acetyl-CoA synthetase-like"/>
    <property type="match status" value="1"/>
</dbReference>
<dbReference type="GO" id="GO:0006633">
    <property type="term" value="P:fatty acid biosynthetic process"/>
    <property type="evidence" value="ECO:0007669"/>
    <property type="project" value="InterPro"/>
</dbReference>
<comment type="similarity">
    <text evidence="7">In the C-terminal section; belongs to the NRP synthetase family.</text>
</comment>
<keyword evidence="2" id="KW-0597">Phosphoprotein</keyword>
<dbReference type="InterPro" id="IPR023213">
    <property type="entry name" value="CAT-like_dom_sf"/>
</dbReference>
<dbReference type="InterPro" id="IPR036291">
    <property type="entry name" value="NAD(P)-bd_dom_sf"/>
</dbReference>
<evidence type="ECO:0000256" key="4">
    <source>
        <dbReference type="ARBA" id="ARBA00022679"/>
    </source>
</evidence>
<dbReference type="InterPro" id="IPR000873">
    <property type="entry name" value="AMP-dep_synth/lig_dom"/>
</dbReference>
<dbReference type="SUPFAM" id="SSF53335">
    <property type="entry name" value="S-adenosyl-L-methionine-dependent methyltransferases"/>
    <property type="match status" value="1"/>
</dbReference>
<evidence type="ECO:0008006" key="15">
    <source>
        <dbReference type="Google" id="ProtNLM"/>
    </source>
</evidence>
<dbReference type="PANTHER" id="PTHR43775">
    <property type="entry name" value="FATTY ACID SYNTHASE"/>
    <property type="match status" value="1"/>
</dbReference>
<dbReference type="GO" id="GO:0009403">
    <property type="term" value="P:toxin biosynthetic process"/>
    <property type="evidence" value="ECO:0007669"/>
    <property type="project" value="UniProtKB-ARBA"/>
</dbReference>
<evidence type="ECO:0000256" key="1">
    <source>
        <dbReference type="ARBA" id="ARBA00022450"/>
    </source>
</evidence>
<dbReference type="Proteomes" id="UP000184304">
    <property type="component" value="Unassembled WGS sequence"/>
</dbReference>
<dbReference type="CDD" id="cd00833">
    <property type="entry name" value="PKS"/>
    <property type="match status" value="1"/>
</dbReference>
<dbReference type="Gene3D" id="3.30.300.30">
    <property type="match status" value="1"/>
</dbReference>